<reference evidence="2" key="1">
    <citation type="submission" date="2023-09" db="UniProtKB">
        <authorList>
            <consortium name="Ensembl"/>
        </authorList>
    </citation>
    <scope>IDENTIFICATION</scope>
</reference>
<dbReference type="AlphaFoldDB" id="A0A3B4GV59"/>
<name>A0A3B4GV59_9CICH</name>
<protein>
    <recommendedName>
        <fullName evidence="3">PDZ domain-containing protein</fullName>
    </recommendedName>
</protein>
<proteinExistence type="predicted"/>
<evidence type="ECO:0008006" key="3">
    <source>
        <dbReference type="Google" id="ProtNLM"/>
    </source>
</evidence>
<dbReference type="Ensembl" id="ENSPNYT00000025773.1">
    <property type="protein sequence ID" value="ENSPNYP00000025156.1"/>
    <property type="gene ID" value="ENSPNYG00000018996.1"/>
</dbReference>
<dbReference type="STRING" id="303518.ENSPNYP00000025156"/>
<sequence length="82" mass="8857">MPADGPLESVQVFGRKTHHSSFPVQEGDVLIKVNGRPEERVEPATLQNKLLEPVLRSVAPHRSTPSTSHVHSPACILPEGCG</sequence>
<evidence type="ECO:0000256" key="1">
    <source>
        <dbReference type="SAM" id="MobiDB-lite"/>
    </source>
</evidence>
<organism evidence="2">
    <name type="scientific">Pundamilia nyererei</name>
    <dbReference type="NCBI Taxonomy" id="303518"/>
    <lineage>
        <taxon>Eukaryota</taxon>
        <taxon>Metazoa</taxon>
        <taxon>Chordata</taxon>
        <taxon>Craniata</taxon>
        <taxon>Vertebrata</taxon>
        <taxon>Euteleostomi</taxon>
        <taxon>Actinopterygii</taxon>
        <taxon>Neopterygii</taxon>
        <taxon>Teleostei</taxon>
        <taxon>Neoteleostei</taxon>
        <taxon>Acanthomorphata</taxon>
        <taxon>Ovalentaria</taxon>
        <taxon>Cichlomorphae</taxon>
        <taxon>Cichliformes</taxon>
        <taxon>Cichlidae</taxon>
        <taxon>African cichlids</taxon>
        <taxon>Pseudocrenilabrinae</taxon>
        <taxon>Haplochromini</taxon>
        <taxon>Pundamilia</taxon>
    </lineage>
</organism>
<accession>A0A3B4GV59</accession>
<feature type="region of interest" description="Disordered" evidence="1">
    <location>
        <begin position="60"/>
        <end position="82"/>
    </location>
</feature>
<dbReference type="GeneTree" id="ENSGT00940000178556"/>
<evidence type="ECO:0000313" key="2">
    <source>
        <dbReference type="Ensembl" id="ENSPNYP00000025156.1"/>
    </source>
</evidence>